<evidence type="ECO:0000313" key="2">
    <source>
        <dbReference type="EMBL" id="KAK9083678.1"/>
    </source>
</evidence>
<feature type="domain" description="Tf2-1-like SH3-like" evidence="1">
    <location>
        <begin position="2"/>
        <end position="60"/>
    </location>
</feature>
<gene>
    <name evidence="2" type="ORF">Scep_030149</name>
</gene>
<dbReference type="Pfam" id="PF24626">
    <property type="entry name" value="SH3_Tf2-1"/>
    <property type="match status" value="1"/>
</dbReference>
<protein>
    <recommendedName>
        <fullName evidence="1">Tf2-1-like SH3-like domain-containing protein</fullName>
    </recommendedName>
</protein>
<proteinExistence type="predicted"/>
<keyword evidence="3" id="KW-1185">Reference proteome</keyword>
<reference evidence="2 3" key="1">
    <citation type="submission" date="2024-01" db="EMBL/GenBank/DDBJ databases">
        <title>Genome assemblies of Stephania.</title>
        <authorList>
            <person name="Yang L."/>
        </authorList>
    </citation>
    <scope>NUCLEOTIDE SEQUENCE [LARGE SCALE GENOMIC DNA]</scope>
    <source>
        <strain evidence="2">JXDWG</strain>
        <tissue evidence="2">Leaf</tissue>
    </source>
</reference>
<dbReference type="EMBL" id="JBBNAG010000013">
    <property type="protein sequence ID" value="KAK9083678.1"/>
    <property type="molecule type" value="Genomic_DNA"/>
</dbReference>
<sequence>MYLKVSPHKGLHRFSLKGKLALKFIGPFKIKKLIRKIAYELDLPSQMLEIHPMFHISILRLAKWKPGERRTVD</sequence>
<name>A0AAP0E6T1_9MAGN</name>
<evidence type="ECO:0000313" key="3">
    <source>
        <dbReference type="Proteomes" id="UP001419268"/>
    </source>
</evidence>
<dbReference type="PANTHER" id="PTHR46148:SF52">
    <property type="entry name" value="OS04G0603800 PROTEIN"/>
    <property type="match status" value="1"/>
</dbReference>
<dbReference type="AlphaFoldDB" id="A0AAP0E6T1"/>
<dbReference type="PANTHER" id="PTHR46148">
    <property type="entry name" value="CHROMO DOMAIN-CONTAINING PROTEIN"/>
    <property type="match status" value="1"/>
</dbReference>
<evidence type="ECO:0000259" key="1">
    <source>
        <dbReference type="Pfam" id="PF24626"/>
    </source>
</evidence>
<dbReference type="InterPro" id="IPR056924">
    <property type="entry name" value="SH3_Tf2-1"/>
</dbReference>
<accession>A0AAP0E6T1</accession>
<dbReference type="Proteomes" id="UP001419268">
    <property type="component" value="Unassembled WGS sequence"/>
</dbReference>
<comment type="caution">
    <text evidence="2">The sequence shown here is derived from an EMBL/GenBank/DDBJ whole genome shotgun (WGS) entry which is preliminary data.</text>
</comment>
<organism evidence="2 3">
    <name type="scientific">Stephania cephalantha</name>
    <dbReference type="NCBI Taxonomy" id="152367"/>
    <lineage>
        <taxon>Eukaryota</taxon>
        <taxon>Viridiplantae</taxon>
        <taxon>Streptophyta</taxon>
        <taxon>Embryophyta</taxon>
        <taxon>Tracheophyta</taxon>
        <taxon>Spermatophyta</taxon>
        <taxon>Magnoliopsida</taxon>
        <taxon>Ranunculales</taxon>
        <taxon>Menispermaceae</taxon>
        <taxon>Menispermoideae</taxon>
        <taxon>Cissampelideae</taxon>
        <taxon>Stephania</taxon>
    </lineage>
</organism>